<organism evidence="1">
    <name type="scientific">Rhizophora mucronata</name>
    <name type="common">Asiatic mangrove</name>
    <dbReference type="NCBI Taxonomy" id="61149"/>
    <lineage>
        <taxon>Eukaryota</taxon>
        <taxon>Viridiplantae</taxon>
        <taxon>Streptophyta</taxon>
        <taxon>Embryophyta</taxon>
        <taxon>Tracheophyta</taxon>
        <taxon>Spermatophyta</taxon>
        <taxon>Magnoliopsida</taxon>
        <taxon>eudicotyledons</taxon>
        <taxon>Gunneridae</taxon>
        <taxon>Pentapetalae</taxon>
        <taxon>rosids</taxon>
        <taxon>fabids</taxon>
        <taxon>Malpighiales</taxon>
        <taxon>Rhizophoraceae</taxon>
        <taxon>Rhizophora</taxon>
    </lineage>
</organism>
<dbReference type="AlphaFoldDB" id="A0A2P2JN95"/>
<protein>
    <submittedName>
        <fullName evidence="1">Uncharacterized protein</fullName>
    </submittedName>
</protein>
<name>A0A2P2JN95_RHIMU</name>
<accession>A0A2P2JN95</accession>
<sequence>MNFIGKTTFEEYNTVLVESLQNENKICIFFACNNLTKEPSKIQEYLLRDLYRKILRRTDGRRYVYV</sequence>
<reference evidence="1" key="1">
    <citation type="submission" date="2018-02" db="EMBL/GenBank/DDBJ databases">
        <title>Rhizophora mucronata_Transcriptome.</title>
        <authorList>
            <person name="Meera S.P."/>
            <person name="Sreeshan A."/>
            <person name="Augustine A."/>
        </authorList>
    </citation>
    <scope>NUCLEOTIDE SEQUENCE</scope>
    <source>
        <tissue evidence="1">Leaf</tissue>
    </source>
</reference>
<evidence type="ECO:0000313" key="1">
    <source>
        <dbReference type="EMBL" id="MBW94902.1"/>
    </source>
</evidence>
<proteinExistence type="predicted"/>
<dbReference type="EMBL" id="GGEC01014419">
    <property type="protein sequence ID" value="MBW94902.1"/>
    <property type="molecule type" value="Transcribed_RNA"/>
</dbReference>